<protein>
    <submittedName>
        <fullName evidence="1">Uncharacterized protein</fullName>
    </submittedName>
</protein>
<proteinExistence type="predicted"/>
<dbReference type="GO" id="GO:0005886">
    <property type="term" value="C:plasma membrane"/>
    <property type="evidence" value="ECO:0007669"/>
    <property type="project" value="TreeGrafter"/>
</dbReference>
<dbReference type="PANTHER" id="PTHR45702">
    <property type="entry name" value="ADAM10/ADAM17 METALLOPEPTIDASE FAMILY MEMBER"/>
    <property type="match status" value="1"/>
</dbReference>
<dbReference type="PANTHER" id="PTHR45702:SF2">
    <property type="entry name" value="KUZBANIAN, ISOFORM A"/>
    <property type="match status" value="1"/>
</dbReference>
<feature type="non-terminal residue" evidence="1">
    <location>
        <position position="1"/>
    </location>
</feature>
<organism evidence="1">
    <name type="scientific">Arion vulgaris</name>
    <dbReference type="NCBI Taxonomy" id="1028688"/>
    <lineage>
        <taxon>Eukaryota</taxon>
        <taxon>Metazoa</taxon>
        <taxon>Spiralia</taxon>
        <taxon>Lophotrochozoa</taxon>
        <taxon>Mollusca</taxon>
        <taxon>Gastropoda</taxon>
        <taxon>Heterobranchia</taxon>
        <taxon>Euthyneura</taxon>
        <taxon>Panpulmonata</taxon>
        <taxon>Eupulmonata</taxon>
        <taxon>Stylommatophora</taxon>
        <taxon>Helicina</taxon>
        <taxon>Arionoidea</taxon>
        <taxon>Arionidae</taxon>
        <taxon>Arion</taxon>
    </lineage>
</organism>
<dbReference type="AlphaFoldDB" id="A0A0B6Y3G2"/>
<reference evidence="1" key="1">
    <citation type="submission" date="2014-12" db="EMBL/GenBank/DDBJ databases">
        <title>Insight into the proteome of Arion vulgaris.</title>
        <authorList>
            <person name="Aradska J."/>
            <person name="Bulat T."/>
            <person name="Smidak R."/>
            <person name="Sarate P."/>
            <person name="Gangsoo J."/>
            <person name="Sialana F."/>
            <person name="Bilban M."/>
            <person name="Lubec G."/>
        </authorList>
    </citation>
    <scope>NUCLEOTIDE SEQUENCE</scope>
    <source>
        <tissue evidence="1">Skin</tissue>
    </source>
</reference>
<dbReference type="EMBL" id="HACG01003516">
    <property type="protein sequence ID" value="CEK50381.1"/>
    <property type="molecule type" value="Transcribed_RNA"/>
</dbReference>
<dbReference type="GO" id="GO:0004222">
    <property type="term" value="F:metalloendopeptidase activity"/>
    <property type="evidence" value="ECO:0007669"/>
    <property type="project" value="TreeGrafter"/>
</dbReference>
<feature type="non-terminal residue" evidence="1">
    <location>
        <position position="108"/>
    </location>
</feature>
<evidence type="ECO:0000313" key="1">
    <source>
        <dbReference type="EMBL" id="CEK50381.1"/>
    </source>
</evidence>
<accession>A0A0B6Y3G2</accession>
<name>A0A0B6Y3G2_9EUPU</name>
<gene>
    <name evidence="1" type="primary">ORF10605</name>
</gene>
<sequence>NLRKQHDRVRRSANQVLHIKFNAYNREFSLRLRRDVDIFSPDHKTVEFDDHLVAVDTSFVYNGHVEGVPKSHVHLAIIDGIARGHIHIPGETTYHIDSAEQYFSKTDF</sequence>
<dbReference type="GO" id="GO:0006509">
    <property type="term" value="P:membrane protein ectodomain proteolysis"/>
    <property type="evidence" value="ECO:0007669"/>
    <property type="project" value="TreeGrafter"/>
</dbReference>
<dbReference type="InterPro" id="IPR051489">
    <property type="entry name" value="ADAM_Metalloproteinase"/>
</dbReference>